<comment type="function">
    <text evidence="7">Catalyzes the initial step of the lipid cycle reactions in the biosynthesis of the cell wall peptidoglycan: transfers peptidoglycan precursor phospho-MurNAc-pentapeptide from UDP-MurNAc-pentapeptide onto the lipid carrier undecaprenyl phosphate, yielding undecaprenyl-pyrophosphoryl-MurNAc-pentapeptide, known as lipid I.</text>
</comment>
<dbReference type="Proteomes" id="UP001191019">
    <property type="component" value="Unassembled WGS sequence"/>
</dbReference>
<dbReference type="EMBL" id="PRLM01000006">
    <property type="protein sequence ID" value="RYC74570.1"/>
    <property type="molecule type" value="Genomic_DNA"/>
</dbReference>
<keyword evidence="7" id="KW-0961">Cell wall biogenesis/degradation</keyword>
<dbReference type="PANTHER" id="PTHR22926">
    <property type="entry name" value="PHOSPHO-N-ACETYLMURAMOYL-PENTAPEPTIDE-TRANSFERASE"/>
    <property type="match status" value="1"/>
</dbReference>
<keyword evidence="7" id="KW-0573">Peptidoglycan synthesis</keyword>
<keyword evidence="7" id="KW-1003">Cell membrane</keyword>
<accession>A0ABY0FLN3</accession>
<keyword evidence="7" id="KW-0131">Cell cycle</keyword>
<dbReference type="Pfam" id="PF00953">
    <property type="entry name" value="Glycos_transf_4"/>
    <property type="match status" value="1"/>
</dbReference>
<comment type="cofactor">
    <cofactor evidence="7">
        <name>Mg(2+)</name>
        <dbReference type="ChEBI" id="CHEBI:18420"/>
    </cofactor>
</comment>
<dbReference type="InterPro" id="IPR000715">
    <property type="entry name" value="Glycosyl_transferase_4"/>
</dbReference>
<comment type="caution">
    <text evidence="8">The sequence shown here is derived from an EMBL/GenBank/DDBJ whole genome shotgun (WGS) entry which is preliminary data.</text>
</comment>
<dbReference type="EC" id="2.7.8.13" evidence="7"/>
<keyword evidence="6 7" id="KW-0472">Membrane</keyword>
<evidence type="ECO:0000313" key="8">
    <source>
        <dbReference type="EMBL" id="RYC74570.1"/>
    </source>
</evidence>
<keyword evidence="7" id="KW-0460">Magnesium</keyword>
<feature type="transmembrane region" description="Helical" evidence="7">
    <location>
        <begin position="66"/>
        <end position="88"/>
    </location>
</feature>
<dbReference type="GO" id="GO:0016740">
    <property type="term" value="F:transferase activity"/>
    <property type="evidence" value="ECO:0007669"/>
    <property type="project" value="UniProtKB-KW"/>
</dbReference>
<feature type="transmembrane region" description="Helical" evidence="7">
    <location>
        <begin position="217"/>
        <end position="236"/>
    </location>
</feature>
<feature type="transmembrane region" description="Helical" evidence="7">
    <location>
        <begin position="129"/>
        <end position="146"/>
    </location>
</feature>
<keyword evidence="7" id="KW-0132">Cell division</keyword>
<evidence type="ECO:0000256" key="5">
    <source>
        <dbReference type="ARBA" id="ARBA00022989"/>
    </source>
</evidence>
<organism evidence="8 9">
    <name type="scientific">Candidatus Nanosyncoccus alces</name>
    <dbReference type="NCBI Taxonomy" id="2171997"/>
    <lineage>
        <taxon>Bacteria</taxon>
        <taxon>Candidatus Saccharimonadota</taxon>
        <taxon>Candidatus Nanosyncoccalia</taxon>
        <taxon>Candidatus Nanosyncoccales</taxon>
        <taxon>Candidatus Nanosyncoccaceae</taxon>
        <taxon>Candidatus Nanosyncoccus</taxon>
    </lineage>
</organism>
<keyword evidence="4 7" id="KW-0812">Transmembrane</keyword>
<comment type="catalytic activity">
    <reaction evidence="7">
        <text>UDP-N-acetyl-alpha-D-muramoyl-L-alanyl-gamma-D-glutamyl-meso-2,6-diaminopimeloyl-D-alanyl-D-alanine + di-trans,octa-cis-undecaprenyl phosphate = di-trans,octa-cis-undecaprenyl diphospho-N-acetyl-alpha-D-muramoyl-L-alanyl-D-glutamyl-meso-2,6-diaminopimeloyl-D-alanyl-D-alanine + UMP</text>
        <dbReference type="Rhea" id="RHEA:28386"/>
        <dbReference type="ChEBI" id="CHEBI:57865"/>
        <dbReference type="ChEBI" id="CHEBI:60392"/>
        <dbReference type="ChEBI" id="CHEBI:61386"/>
        <dbReference type="ChEBI" id="CHEBI:61387"/>
        <dbReference type="EC" id="2.7.8.13"/>
    </reaction>
</comment>
<dbReference type="PROSITE" id="PS01348">
    <property type="entry name" value="MRAY_2"/>
    <property type="match status" value="1"/>
</dbReference>
<feature type="transmembrane region" description="Helical" evidence="7">
    <location>
        <begin position="12"/>
        <end position="34"/>
    </location>
</feature>
<keyword evidence="7" id="KW-0133">Cell shape</keyword>
<feature type="transmembrane region" description="Helical" evidence="7">
    <location>
        <begin position="316"/>
        <end position="336"/>
    </location>
</feature>
<comment type="subcellular location">
    <subcellularLocation>
        <location evidence="7">Cell membrane</location>
        <topology evidence="7">Multi-pass membrane protein</topology>
    </subcellularLocation>
    <subcellularLocation>
        <location evidence="1">Membrane</location>
        <topology evidence="1">Multi-pass membrane protein</topology>
    </subcellularLocation>
</comment>
<reference evidence="8 9" key="2">
    <citation type="journal article" date="2020" name="Cell Rep.">
        <title>Acquisition and Adaptation of Ultra-small Parasitic Reduced Genome Bacteria to Mammalian Hosts.</title>
        <authorList>
            <person name="McLean J.S."/>
            <person name="Bor B."/>
            <person name="Kerns K.A."/>
            <person name="Liu Q."/>
            <person name="To T.T."/>
            <person name="Solden L."/>
            <person name="Hendrickson E.L."/>
            <person name="Wrighton K."/>
            <person name="Shi W."/>
            <person name="He X."/>
        </authorList>
    </citation>
    <scope>NUCLEOTIDE SEQUENCE [LARGE SCALE GENOMIC DNA]</scope>
    <source>
        <strain evidence="8 9">TM7_G3_2_Rum_HOT_351B</strain>
    </source>
</reference>
<evidence type="ECO:0000256" key="2">
    <source>
        <dbReference type="ARBA" id="ARBA00005583"/>
    </source>
</evidence>
<reference evidence="8 9" key="1">
    <citation type="journal article" date="2018" name="bioRxiv">
        <title>Evidence of independent acquisition and adaption of ultra-small bacteria to human hosts across the highly diverse yet reduced genomes of the phylum Saccharibacteria.</title>
        <authorList>
            <person name="McLean J.S."/>
            <person name="Bor B."/>
            <person name="To T.T."/>
            <person name="Liu Q."/>
            <person name="Kearns K.A."/>
            <person name="Solden L.M."/>
            <person name="Wrighton K.C."/>
            <person name="He X."/>
            <person name="Shi W."/>
        </authorList>
    </citation>
    <scope>NUCLEOTIDE SEQUENCE [LARGE SCALE GENOMIC DNA]</scope>
    <source>
        <strain evidence="8 9">TM7_G3_2_Rum_HOT_351B</strain>
    </source>
</reference>
<keyword evidence="3 7" id="KW-0808">Transferase</keyword>
<sequence>MGEINEEVFYGLLLALAGFLFSMFLTPLYTHFAYKYKFWKKQKRTTVDGKDLPIMTKLHAHKFKRVFPTMAGLVGVIAVTAVTWIFNLDRGQTWLPLVGFLGGALVGAIDDAINIFGSGRGAAGLRGPVKFFLISVVGLTLGWFFTFKLGWTDILVPFIGDFEVGAIWVMLIFAFAVVATSNAVNITDGLDGLSGGLAMMAYGAYGVIALFQGNILLFGFCLTVVGWLLSYIWFNVPPARFMMGDTGSFALGAGLGVVSMMTNSFLLLPIIGLPLVVETGSSLIQLISKKFFGKKVFISAPLHHHLEARGWGEAKIVMRFWIVAGVCAILGIFIAATGGAI</sequence>
<comment type="pathway">
    <text evidence="7">Cell wall biogenesis; peptidoglycan biosynthesis.</text>
</comment>
<feature type="transmembrane region" description="Helical" evidence="7">
    <location>
        <begin position="166"/>
        <end position="186"/>
    </location>
</feature>
<feature type="transmembrane region" description="Helical" evidence="7">
    <location>
        <begin position="248"/>
        <end position="271"/>
    </location>
</feature>
<protein>
    <recommendedName>
        <fullName evidence="7">Phospho-N-acetylmuramoyl-pentapeptide-transferase</fullName>
        <ecNumber evidence="7">2.7.8.13</ecNumber>
    </recommendedName>
    <alternativeName>
        <fullName evidence="7">UDP-MurNAc-pentapeptide phosphotransferase</fullName>
    </alternativeName>
</protein>
<evidence type="ECO:0000256" key="7">
    <source>
        <dbReference type="HAMAP-Rule" id="MF_00038"/>
    </source>
</evidence>
<keyword evidence="9" id="KW-1185">Reference proteome</keyword>
<keyword evidence="7" id="KW-0479">Metal-binding</keyword>
<gene>
    <name evidence="7 8" type="primary">mraY</name>
    <name evidence="8" type="ORF">G3RUM_00727</name>
</gene>
<proteinExistence type="inferred from homology"/>
<evidence type="ECO:0000256" key="4">
    <source>
        <dbReference type="ARBA" id="ARBA00022692"/>
    </source>
</evidence>
<feature type="transmembrane region" description="Helical" evidence="7">
    <location>
        <begin position="94"/>
        <end position="117"/>
    </location>
</feature>
<keyword evidence="5 7" id="KW-1133">Transmembrane helix</keyword>
<evidence type="ECO:0000256" key="3">
    <source>
        <dbReference type="ARBA" id="ARBA00022679"/>
    </source>
</evidence>
<evidence type="ECO:0000256" key="1">
    <source>
        <dbReference type="ARBA" id="ARBA00004141"/>
    </source>
</evidence>
<dbReference type="HAMAP" id="MF_00038">
    <property type="entry name" value="MraY"/>
    <property type="match status" value="1"/>
</dbReference>
<dbReference type="CDD" id="cd06852">
    <property type="entry name" value="GT_MraY"/>
    <property type="match status" value="1"/>
</dbReference>
<feature type="transmembrane region" description="Helical" evidence="7">
    <location>
        <begin position="193"/>
        <end position="211"/>
    </location>
</feature>
<dbReference type="PANTHER" id="PTHR22926:SF5">
    <property type="entry name" value="PHOSPHO-N-ACETYLMURAMOYL-PENTAPEPTIDE-TRANSFERASE HOMOLOG"/>
    <property type="match status" value="1"/>
</dbReference>
<comment type="similarity">
    <text evidence="2 7">Belongs to the glycosyltransferase 4 family. MraY subfamily.</text>
</comment>
<dbReference type="RefSeq" id="WP_129735462.1">
    <property type="nucleotide sequence ID" value="NZ_PRLM01000006.1"/>
</dbReference>
<dbReference type="InterPro" id="IPR003524">
    <property type="entry name" value="PNAcMuramoyl-5peptid_Trfase"/>
</dbReference>
<name>A0ABY0FLN3_9BACT</name>
<evidence type="ECO:0000313" key="9">
    <source>
        <dbReference type="Proteomes" id="UP001191019"/>
    </source>
</evidence>
<dbReference type="InterPro" id="IPR018480">
    <property type="entry name" value="PNAcMuramoyl-5peptid_Trfase_CS"/>
</dbReference>
<evidence type="ECO:0000256" key="6">
    <source>
        <dbReference type="ARBA" id="ARBA00023136"/>
    </source>
</evidence>